<proteinExistence type="inferred from homology"/>
<dbReference type="InterPro" id="IPR019874">
    <property type="entry name" value="RF_methyltr_PrmC"/>
</dbReference>
<feature type="binding site" evidence="4">
    <location>
        <position position="150"/>
    </location>
    <ligand>
        <name>S-adenosyl-L-methionine</name>
        <dbReference type="ChEBI" id="CHEBI:59789"/>
    </ligand>
</feature>
<dbReference type="InterPro" id="IPR004556">
    <property type="entry name" value="HemK-like"/>
</dbReference>
<evidence type="ECO:0000313" key="7">
    <source>
        <dbReference type="EMBL" id="BAY55129.1"/>
    </source>
</evidence>
<comment type="function">
    <text evidence="4">Methylates the class 1 translation termination release factors RF1/PrfA and RF2/PrfB on the glutamine residue of the universally conserved GGQ motif.</text>
</comment>
<feature type="domain" description="Release factor glutamine methyltransferase N-terminal" evidence="6">
    <location>
        <begin position="14"/>
        <end position="82"/>
    </location>
</feature>
<dbReference type="Pfam" id="PF05175">
    <property type="entry name" value="MTS"/>
    <property type="match status" value="1"/>
</dbReference>
<dbReference type="HAMAP" id="MF_02126">
    <property type="entry name" value="RF_methyltr_PrmC"/>
    <property type="match status" value="1"/>
</dbReference>
<dbReference type="NCBIfam" id="TIGR03534">
    <property type="entry name" value="RF_mod_PrmC"/>
    <property type="match status" value="1"/>
</dbReference>
<dbReference type="GO" id="GO:0102559">
    <property type="term" value="F:peptide chain release factor N(5)-glutamine methyltransferase activity"/>
    <property type="evidence" value="ECO:0007669"/>
    <property type="project" value="UniProtKB-EC"/>
</dbReference>
<feature type="domain" description="Methyltransferase small" evidence="5">
    <location>
        <begin position="112"/>
        <end position="198"/>
    </location>
</feature>
<keyword evidence="8" id="KW-1185">Reference proteome</keyword>
<evidence type="ECO:0000256" key="1">
    <source>
        <dbReference type="ARBA" id="ARBA00022603"/>
    </source>
</evidence>
<dbReference type="GO" id="GO:0003676">
    <property type="term" value="F:nucleic acid binding"/>
    <property type="evidence" value="ECO:0007669"/>
    <property type="project" value="InterPro"/>
</dbReference>
<dbReference type="Proteomes" id="UP000217895">
    <property type="component" value="Chromosome"/>
</dbReference>
<evidence type="ECO:0000256" key="4">
    <source>
        <dbReference type="HAMAP-Rule" id="MF_02126"/>
    </source>
</evidence>
<dbReference type="InterPro" id="IPR002052">
    <property type="entry name" value="DNA_methylase_N6_adenine_CS"/>
</dbReference>
<evidence type="ECO:0000313" key="8">
    <source>
        <dbReference type="Proteomes" id="UP000217895"/>
    </source>
</evidence>
<keyword evidence="1 4" id="KW-0489">Methyltransferase</keyword>
<dbReference type="InterPro" id="IPR007848">
    <property type="entry name" value="Small_mtfrase_dom"/>
</dbReference>
<feature type="binding site" evidence="4">
    <location>
        <begin position="127"/>
        <end position="131"/>
    </location>
    <ligand>
        <name>S-adenosyl-L-methionine</name>
        <dbReference type="ChEBI" id="CHEBI:59789"/>
    </ligand>
</feature>
<gene>
    <name evidence="4" type="primary">prmC</name>
    <name evidence="7" type="ORF">NIES2135_19510</name>
</gene>
<feature type="binding site" evidence="4">
    <location>
        <position position="177"/>
    </location>
    <ligand>
        <name>S-adenosyl-L-methionine</name>
        <dbReference type="ChEBI" id="CHEBI:59789"/>
    </ligand>
</feature>
<evidence type="ECO:0000256" key="3">
    <source>
        <dbReference type="ARBA" id="ARBA00022691"/>
    </source>
</evidence>
<dbReference type="CDD" id="cd02440">
    <property type="entry name" value="AdoMet_MTases"/>
    <property type="match status" value="1"/>
</dbReference>
<dbReference type="PANTHER" id="PTHR47441:SF3">
    <property type="entry name" value="RELEASE FACTOR GLUTAMINE METHYLTRANSFERASE"/>
    <property type="match status" value="1"/>
</dbReference>
<dbReference type="SUPFAM" id="SSF53335">
    <property type="entry name" value="S-adenosyl-L-methionine-dependent methyltransferases"/>
    <property type="match status" value="1"/>
</dbReference>
<dbReference type="InterPro" id="IPR029063">
    <property type="entry name" value="SAM-dependent_MTases_sf"/>
</dbReference>
<comment type="catalytic activity">
    <reaction evidence="4">
        <text>L-glutaminyl-[peptide chain release factor] + S-adenosyl-L-methionine = N(5)-methyl-L-glutaminyl-[peptide chain release factor] + S-adenosyl-L-homocysteine + H(+)</text>
        <dbReference type="Rhea" id="RHEA:42896"/>
        <dbReference type="Rhea" id="RHEA-COMP:10271"/>
        <dbReference type="Rhea" id="RHEA-COMP:10272"/>
        <dbReference type="ChEBI" id="CHEBI:15378"/>
        <dbReference type="ChEBI" id="CHEBI:30011"/>
        <dbReference type="ChEBI" id="CHEBI:57856"/>
        <dbReference type="ChEBI" id="CHEBI:59789"/>
        <dbReference type="ChEBI" id="CHEBI:61891"/>
        <dbReference type="EC" id="2.1.1.297"/>
    </reaction>
</comment>
<dbReference type="PANTHER" id="PTHR47441">
    <property type="match status" value="1"/>
</dbReference>
<evidence type="ECO:0000259" key="6">
    <source>
        <dbReference type="Pfam" id="PF17827"/>
    </source>
</evidence>
<keyword evidence="3 4" id="KW-0949">S-adenosyl-L-methionine</keyword>
<comment type="similarity">
    <text evidence="4">Belongs to the protein N5-glutamine methyltransferase family. PrmC subfamily.</text>
</comment>
<dbReference type="InterPro" id="IPR052663">
    <property type="entry name" value="RF_glutamine_MTase_cyano"/>
</dbReference>
<sequence length="289" mass="31835">MGFSVPGVQLWQWRSHAKNSAIAHGLPPNEVDWLLQELAGVSRLFLRLQPESELELKVSLQELDRLWQRRVQEFVPVQYLAGVTPWREFELHVAPGVLIPRPETELLIDLALAQDLTLKSGHWVDLGTGSGAIAIGLAFALPNATIHAVDRSAEALAIASLNAKTLNAPVQFYQGNWFDAIPHLKGQLSGVVSNPPYIPTESVAELQPEVRLHEPHLALDGGADGLESIRELVNRAPDYLISGGVWMVEMMMGQGNAIAQLLSAQGSYDRIEIHKDLAGIERFVTAYRL</sequence>
<dbReference type="EC" id="2.1.1.297" evidence="4"/>
<keyword evidence="2 4" id="KW-0808">Transferase</keyword>
<dbReference type="PROSITE" id="PS00092">
    <property type="entry name" value="N6_MTASE"/>
    <property type="match status" value="1"/>
</dbReference>
<dbReference type="InterPro" id="IPR040758">
    <property type="entry name" value="PrmC_N"/>
</dbReference>
<name>A0A1Z4JEE3_LEPBY</name>
<protein>
    <recommendedName>
        <fullName evidence="4">Release factor glutamine methyltransferase</fullName>
        <shortName evidence="4">RF MTase</shortName>
        <ecNumber evidence="4">2.1.1.297</ecNumber>
    </recommendedName>
    <alternativeName>
        <fullName evidence="4">N5-glutamine methyltransferase PrmC</fullName>
    </alternativeName>
    <alternativeName>
        <fullName evidence="4">Protein-(glutamine-N5) MTase PrmC</fullName>
    </alternativeName>
    <alternativeName>
        <fullName evidence="4">Protein-glutamine N-methyltransferase PrmC</fullName>
    </alternativeName>
</protein>
<organism evidence="7 8">
    <name type="scientific">Leptolyngbya boryana NIES-2135</name>
    <dbReference type="NCBI Taxonomy" id="1973484"/>
    <lineage>
        <taxon>Bacteria</taxon>
        <taxon>Bacillati</taxon>
        <taxon>Cyanobacteriota</taxon>
        <taxon>Cyanophyceae</taxon>
        <taxon>Leptolyngbyales</taxon>
        <taxon>Leptolyngbyaceae</taxon>
        <taxon>Leptolyngbya group</taxon>
        <taxon>Leptolyngbya</taxon>
    </lineage>
</organism>
<feature type="binding site" evidence="4">
    <location>
        <position position="194"/>
    </location>
    <ligand>
        <name>S-adenosyl-L-methionine</name>
        <dbReference type="ChEBI" id="CHEBI:59789"/>
    </ligand>
</feature>
<reference evidence="7 8" key="1">
    <citation type="submission" date="2017-06" db="EMBL/GenBank/DDBJ databases">
        <title>Genome sequencing of cyanobaciteial culture collection at National Institute for Environmental Studies (NIES).</title>
        <authorList>
            <person name="Hirose Y."/>
            <person name="Shimura Y."/>
            <person name="Fujisawa T."/>
            <person name="Nakamura Y."/>
            <person name="Kawachi M."/>
        </authorList>
    </citation>
    <scope>NUCLEOTIDE SEQUENCE [LARGE SCALE GENOMIC DNA]</scope>
    <source>
        <strain evidence="7 8">NIES-2135</strain>
    </source>
</reference>
<dbReference type="Gene3D" id="3.40.50.150">
    <property type="entry name" value="Vaccinia Virus protein VP39"/>
    <property type="match status" value="1"/>
</dbReference>
<dbReference type="EMBL" id="AP018203">
    <property type="protein sequence ID" value="BAY55129.1"/>
    <property type="molecule type" value="Genomic_DNA"/>
</dbReference>
<evidence type="ECO:0000256" key="2">
    <source>
        <dbReference type="ARBA" id="ARBA00022679"/>
    </source>
</evidence>
<feature type="binding site" evidence="4">
    <location>
        <begin position="194"/>
        <end position="197"/>
    </location>
    <ligand>
        <name>substrate</name>
    </ligand>
</feature>
<dbReference type="GO" id="GO:0032259">
    <property type="term" value="P:methylation"/>
    <property type="evidence" value="ECO:0007669"/>
    <property type="project" value="UniProtKB-KW"/>
</dbReference>
<dbReference type="AlphaFoldDB" id="A0A1Z4JEE3"/>
<evidence type="ECO:0000259" key="5">
    <source>
        <dbReference type="Pfam" id="PF05175"/>
    </source>
</evidence>
<dbReference type="NCBIfam" id="TIGR00536">
    <property type="entry name" value="hemK_fam"/>
    <property type="match status" value="1"/>
</dbReference>
<accession>A0A1Z4JEE3</accession>
<dbReference type="Gene3D" id="1.10.8.10">
    <property type="entry name" value="DNA helicase RuvA subunit, C-terminal domain"/>
    <property type="match status" value="1"/>
</dbReference>
<dbReference type="Pfam" id="PF17827">
    <property type="entry name" value="PrmC_N"/>
    <property type="match status" value="1"/>
</dbReference>